<dbReference type="Pfam" id="PF01418">
    <property type="entry name" value="HTH_6"/>
    <property type="match status" value="1"/>
</dbReference>
<name>A0A9D0YVA9_9FIRM</name>
<evidence type="ECO:0000259" key="4">
    <source>
        <dbReference type="PROSITE" id="PS51071"/>
    </source>
</evidence>
<keyword evidence="1" id="KW-0805">Transcription regulation</keyword>
<dbReference type="InterPro" id="IPR000281">
    <property type="entry name" value="HTH_RpiR"/>
</dbReference>
<keyword evidence="3" id="KW-0804">Transcription</keyword>
<protein>
    <submittedName>
        <fullName evidence="6">MurR/RpiR family transcriptional regulator</fullName>
    </submittedName>
</protein>
<reference evidence="6" key="1">
    <citation type="submission" date="2020-10" db="EMBL/GenBank/DDBJ databases">
        <authorList>
            <person name="Gilroy R."/>
        </authorList>
    </citation>
    <scope>NUCLEOTIDE SEQUENCE</scope>
    <source>
        <strain evidence="6">ChiHile30-977</strain>
    </source>
</reference>
<evidence type="ECO:0000313" key="6">
    <source>
        <dbReference type="EMBL" id="HIQ62041.1"/>
    </source>
</evidence>
<gene>
    <name evidence="6" type="ORF">IAA66_00465</name>
</gene>
<dbReference type="InterPro" id="IPR035472">
    <property type="entry name" value="RpiR-like_SIS"/>
</dbReference>
<accession>A0A9D0YVA9</accession>
<sequence>MQDLIRRLNQTGRRLSKGHRKIADYIMQHYDKAVFMTASSLGDRVGVSESTVVRFASALGYEGYPQLQRALQELVRHRLTAVQRFEMTSDMNQSEILQTVLKADMHNIRSTIEELNTATFDDVVDRIVSARTIYVMGVRSAAPLASFLGYYLHFVFDNVHVASAGVIDVFEQISRIGKEDLLIGISFPRYSTRTLDAMKYALSRGAQVIGITDGPMSPLAEASTECLTARTDMASFVDSLAAPLSLINALIVSVGLRRKEELSRHFAQLEEIWQRNHTYLEREST</sequence>
<dbReference type="EMBL" id="DVFI01000007">
    <property type="protein sequence ID" value="HIQ62041.1"/>
    <property type="molecule type" value="Genomic_DNA"/>
</dbReference>
<evidence type="ECO:0000256" key="3">
    <source>
        <dbReference type="ARBA" id="ARBA00023163"/>
    </source>
</evidence>
<dbReference type="SUPFAM" id="SSF53697">
    <property type="entry name" value="SIS domain"/>
    <property type="match status" value="1"/>
</dbReference>
<dbReference type="GO" id="GO:0003677">
    <property type="term" value="F:DNA binding"/>
    <property type="evidence" value="ECO:0007669"/>
    <property type="project" value="UniProtKB-KW"/>
</dbReference>
<dbReference type="GO" id="GO:1901135">
    <property type="term" value="P:carbohydrate derivative metabolic process"/>
    <property type="evidence" value="ECO:0007669"/>
    <property type="project" value="InterPro"/>
</dbReference>
<reference evidence="6" key="2">
    <citation type="journal article" date="2021" name="PeerJ">
        <title>Extensive microbial diversity within the chicken gut microbiome revealed by metagenomics and culture.</title>
        <authorList>
            <person name="Gilroy R."/>
            <person name="Ravi A."/>
            <person name="Getino M."/>
            <person name="Pursley I."/>
            <person name="Horton D.L."/>
            <person name="Alikhan N.F."/>
            <person name="Baker D."/>
            <person name="Gharbi K."/>
            <person name="Hall N."/>
            <person name="Watson M."/>
            <person name="Adriaenssens E.M."/>
            <person name="Foster-Nyarko E."/>
            <person name="Jarju S."/>
            <person name="Secka A."/>
            <person name="Antonio M."/>
            <person name="Oren A."/>
            <person name="Chaudhuri R.R."/>
            <person name="La Ragione R."/>
            <person name="Hildebrand F."/>
            <person name="Pallen M.J."/>
        </authorList>
    </citation>
    <scope>NUCLEOTIDE SEQUENCE</scope>
    <source>
        <strain evidence="6">ChiHile30-977</strain>
    </source>
</reference>
<feature type="domain" description="SIS" evidence="5">
    <location>
        <begin position="123"/>
        <end position="260"/>
    </location>
</feature>
<dbReference type="InterPro" id="IPR047640">
    <property type="entry name" value="RpiR-like"/>
</dbReference>
<dbReference type="CDD" id="cd05013">
    <property type="entry name" value="SIS_RpiR"/>
    <property type="match status" value="1"/>
</dbReference>
<keyword evidence="2" id="KW-0238">DNA-binding</keyword>
<dbReference type="InterPro" id="IPR036388">
    <property type="entry name" value="WH-like_DNA-bd_sf"/>
</dbReference>
<feature type="domain" description="HTH rpiR-type" evidence="4">
    <location>
        <begin position="2"/>
        <end position="78"/>
    </location>
</feature>
<dbReference type="InterPro" id="IPR046348">
    <property type="entry name" value="SIS_dom_sf"/>
</dbReference>
<evidence type="ECO:0000259" key="5">
    <source>
        <dbReference type="PROSITE" id="PS51464"/>
    </source>
</evidence>
<evidence type="ECO:0000313" key="7">
    <source>
        <dbReference type="Proteomes" id="UP000886819"/>
    </source>
</evidence>
<evidence type="ECO:0000256" key="2">
    <source>
        <dbReference type="ARBA" id="ARBA00023125"/>
    </source>
</evidence>
<dbReference type="PANTHER" id="PTHR30514">
    <property type="entry name" value="GLUCOKINASE"/>
    <property type="match status" value="1"/>
</dbReference>
<dbReference type="Pfam" id="PF01380">
    <property type="entry name" value="SIS"/>
    <property type="match status" value="1"/>
</dbReference>
<dbReference type="SUPFAM" id="SSF46689">
    <property type="entry name" value="Homeodomain-like"/>
    <property type="match status" value="1"/>
</dbReference>
<dbReference type="PROSITE" id="PS51071">
    <property type="entry name" value="HTH_RPIR"/>
    <property type="match status" value="1"/>
</dbReference>
<dbReference type="PROSITE" id="PS51464">
    <property type="entry name" value="SIS"/>
    <property type="match status" value="1"/>
</dbReference>
<dbReference type="Gene3D" id="3.40.50.10490">
    <property type="entry name" value="Glucose-6-phosphate isomerase like protein, domain 1"/>
    <property type="match status" value="1"/>
</dbReference>
<proteinExistence type="predicted"/>
<dbReference type="PANTHER" id="PTHR30514:SF18">
    <property type="entry name" value="RPIR-FAMILY TRANSCRIPTIONAL REGULATOR"/>
    <property type="match status" value="1"/>
</dbReference>
<dbReference type="GO" id="GO:0097367">
    <property type="term" value="F:carbohydrate derivative binding"/>
    <property type="evidence" value="ECO:0007669"/>
    <property type="project" value="InterPro"/>
</dbReference>
<comment type="caution">
    <text evidence="6">The sequence shown here is derived from an EMBL/GenBank/DDBJ whole genome shotgun (WGS) entry which is preliminary data.</text>
</comment>
<organism evidence="6 7">
    <name type="scientific">Candidatus Avichristensenella intestinipullorum</name>
    <dbReference type="NCBI Taxonomy" id="2840693"/>
    <lineage>
        <taxon>Bacteria</taxon>
        <taxon>Bacillati</taxon>
        <taxon>Bacillota</taxon>
        <taxon>Clostridia</taxon>
        <taxon>Candidatus Avichristensenella</taxon>
    </lineage>
</organism>
<dbReference type="InterPro" id="IPR001347">
    <property type="entry name" value="SIS_dom"/>
</dbReference>
<dbReference type="InterPro" id="IPR009057">
    <property type="entry name" value="Homeodomain-like_sf"/>
</dbReference>
<dbReference type="Proteomes" id="UP000886819">
    <property type="component" value="Unassembled WGS sequence"/>
</dbReference>
<evidence type="ECO:0000256" key="1">
    <source>
        <dbReference type="ARBA" id="ARBA00023015"/>
    </source>
</evidence>
<dbReference type="Gene3D" id="1.10.10.10">
    <property type="entry name" value="Winged helix-like DNA-binding domain superfamily/Winged helix DNA-binding domain"/>
    <property type="match status" value="1"/>
</dbReference>
<dbReference type="GO" id="GO:0003700">
    <property type="term" value="F:DNA-binding transcription factor activity"/>
    <property type="evidence" value="ECO:0007669"/>
    <property type="project" value="InterPro"/>
</dbReference>
<dbReference type="AlphaFoldDB" id="A0A9D0YVA9"/>